<dbReference type="EMBL" id="JQBY01000002">
    <property type="protein sequence ID" value="KRN83443.1"/>
    <property type="molecule type" value="Genomic_DNA"/>
</dbReference>
<accession>A0A0R2K1M5</accession>
<dbReference type="PATRIC" id="fig|319653.3.peg.885"/>
<sequence length="319" mass="37896">MWYKGGNVMRKFNYEDWDIEPELETGNDDFVFGNYVDWDRFRQDEEENLLAYFDIQLPWGEELFLSEYFELLRQEVFQNTSIVEDCDLDKLKITTQSNIISEMVIQFPRRKDSKSDEIISAVFDYYGIPSGTEYEYELPEKLQYWHNMLENGDLESEYENYRKYPLKFGAYKKTISEIALKVSNTSDTMTKKSLILSSFIISESLLKSAIVSKIPKETAISKFSKEILSKEIDNRLRGSVNKRNELFKQLFNEKAPKQEWINLRNSLAHDIESSTIQGNEISYISFIDHKKYTVNFDNLFKQQMDFYKKLRQIMKNDDE</sequence>
<evidence type="ECO:0008006" key="3">
    <source>
        <dbReference type="Google" id="ProtNLM"/>
    </source>
</evidence>
<comment type="caution">
    <text evidence="1">The sequence shown here is derived from an EMBL/GenBank/DDBJ whole genome shotgun (WGS) entry which is preliminary data.</text>
</comment>
<evidence type="ECO:0000313" key="2">
    <source>
        <dbReference type="Proteomes" id="UP000051749"/>
    </source>
</evidence>
<dbReference type="AlphaFoldDB" id="A0A0R2K1M5"/>
<name>A0A0R2K1M5_9LACO</name>
<protein>
    <recommendedName>
        <fullName evidence="3">Apea-like HEPN domain-containing protein</fullName>
    </recommendedName>
</protein>
<proteinExistence type="predicted"/>
<evidence type="ECO:0000313" key="1">
    <source>
        <dbReference type="EMBL" id="KRN83443.1"/>
    </source>
</evidence>
<gene>
    <name evidence="1" type="ORF">IV87_GL000874</name>
</gene>
<dbReference type="Proteomes" id="UP000051749">
    <property type="component" value="Unassembled WGS sequence"/>
</dbReference>
<reference evidence="1 2" key="1">
    <citation type="journal article" date="2015" name="Genome Announc.">
        <title>Expanding the biotechnology potential of lactobacilli through comparative genomics of 213 strains and associated genera.</title>
        <authorList>
            <person name="Sun Z."/>
            <person name="Harris H.M."/>
            <person name="McCann A."/>
            <person name="Guo C."/>
            <person name="Argimon S."/>
            <person name="Zhang W."/>
            <person name="Yang X."/>
            <person name="Jeffery I.B."/>
            <person name="Cooney J.C."/>
            <person name="Kagawa T.F."/>
            <person name="Liu W."/>
            <person name="Song Y."/>
            <person name="Salvetti E."/>
            <person name="Wrobel A."/>
            <person name="Rasinkangas P."/>
            <person name="Parkhill J."/>
            <person name="Rea M.C."/>
            <person name="O'Sullivan O."/>
            <person name="Ritari J."/>
            <person name="Douillard F.P."/>
            <person name="Paul Ross R."/>
            <person name="Yang R."/>
            <person name="Briner A.E."/>
            <person name="Felis G.E."/>
            <person name="de Vos W.M."/>
            <person name="Barrangou R."/>
            <person name="Klaenhammer T.R."/>
            <person name="Caufield P.W."/>
            <person name="Cui Y."/>
            <person name="Zhang H."/>
            <person name="O'Toole P.W."/>
        </authorList>
    </citation>
    <scope>NUCLEOTIDE SEQUENCE [LARGE SCALE GENOMIC DNA]</scope>
    <source>
        <strain evidence="1 2">DSM 22301</strain>
    </source>
</reference>
<organism evidence="1 2">
    <name type="scientific">Pediococcus ethanolidurans</name>
    <dbReference type="NCBI Taxonomy" id="319653"/>
    <lineage>
        <taxon>Bacteria</taxon>
        <taxon>Bacillati</taxon>
        <taxon>Bacillota</taxon>
        <taxon>Bacilli</taxon>
        <taxon>Lactobacillales</taxon>
        <taxon>Lactobacillaceae</taxon>
        <taxon>Pediococcus</taxon>
    </lineage>
</organism>